<dbReference type="STRING" id="204669.Acid345_0327"/>
<dbReference type="Proteomes" id="UP000002432">
    <property type="component" value="Chromosome"/>
</dbReference>
<keyword evidence="2" id="KW-1185">Reference proteome</keyword>
<evidence type="ECO:0000313" key="2">
    <source>
        <dbReference type="Proteomes" id="UP000002432"/>
    </source>
</evidence>
<dbReference type="EMBL" id="CP000360">
    <property type="protein sequence ID" value="ABF39332.1"/>
    <property type="molecule type" value="Genomic_DNA"/>
</dbReference>
<dbReference type="HOGENOM" id="CLU_2523230_0_0_0"/>
<name>Q1IUW8_KORVE</name>
<accession>Q1IUW8</accession>
<protein>
    <submittedName>
        <fullName evidence="1">Uncharacterized protein</fullName>
    </submittedName>
</protein>
<dbReference type="AlphaFoldDB" id="Q1IUW8"/>
<dbReference type="EnsemblBacteria" id="ABF39332">
    <property type="protein sequence ID" value="ABF39332"/>
    <property type="gene ID" value="Acid345_0327"/>
</dbReference>
<gene>
    <name evidence="1" type="ordered locus">Acid345_0327</name>
</gene>
<organism evidence="1 2">
    <name type="scientific">Koribacter versatilis (strain Ellin345)</name>
    <dbReference type="NCBI Taxonomy" id="204669"/>
    <lineage>
        <taxon>Bacteria</taxon>
        <taxon>Pseudomonadati</taxon>
        <taxon>Acidobacteriota</taxon>
        <taxon>Terriglobia</taxon>
        <taxon>Terriglobales</taxon>
        <taxon>Candidatus Korobacteraceae</taxon>
        <taxon>Candidatus Korobacter</taxon>
    </lineage>
</organism>
<evidence type="ECO:0000313" key="1">
    <source>
        <dbReference type="EMBL" id="ABF39332.1"/>
    </source>
</evidence>
<proteinExistence type="predicted"/>
<sequence>MLESPAFHGRPVGDPDWRVATKEGTSRCAEPPFHDLFFFCSPHSSALPWTPCHDAKSGKPSLQISSLVRQNGWPTIALDDGTAK</sequence>
<reference evidence="1 2" key="1">
    <citation type="journal article" date="2009" name="Appl. Environ. Microbiol.">
        <title>Three genomes from the phylum Acidobacteria provide insight into the lifestyles of these microorganisms in soils.</title>
        <authorList>
            <person name="Ward N.L."/>
            <person name="Challacombe J.F."/>
            <person name="Janssen P.H."/>
            <person name="Henrissat B."/>
            <person name="Coutinho P.M."/>
            <person name="Wu M."/>
            <person name="Xie G."/>
            <person name="Haft D.H."/>
            <person name="Sait M."/>
            <person name="Badger J."/>
            <person name="Barabote R.D."/>
            <person name="Bradley B."/>
            <person name="Brettin T.S."/>
            <person name="Brinkac L.M."/>
            <person name="Bruce D."/>
            <person name="Creasy T."/>
            <person name="Daugherty S.C."/>
            <person name="Davidsen T.M."/>
            <person name="DeBoy R.T."/>
            <person name="Detter J.C."/>
            <person name="Dodson R.J."/>
            <person name="Durkin A.S."/>
            <person name="Ganapathy A."/>
            <person name="Gwinn-Giglio M."/>
            <person name="Han C.S."/>
            <person name="Khouri H."/>
            <person name="Kiss H."/>
            <person name="Kothari S.P."/>
            <person name="Madupu R."/>
            <person name="Nelson K.E."/>
            <person name="Nelson W.C."/>
            <person name="Paulsen I."/>
            <person name="Penn K."/>
            <person name="Ren Q."/>
            <person name="Rosovitz M.J."/>
            <person name="Selengut J.D."/>
            <person name="Shrivastava S."/>
            <person name="Sullivan S.A."/>
            <person name="Tapia R."/>
            <person name="Thompson L.S."/>
            <person name="Watkins K.L."/>
            <person name="Yang Q."/>
            <person name="Yu C."/>
            <person name="Zafar N."/>
            <person name="Zhou L."/>
            <person name="Kuske C.R."/>
        </authorList>
    </citation>
    <scope>NUCLEOTIDE SEQUENCE [LARGE SCALE GENOMIC DNA]</scope>
    <source>
        <strain evidence="1 2">Ellin345</strain>
    </source>
</reference>
<dbReference type="KEGG" id="aba:Acid345_0327"/>